<proteinExistence type="predicted"/>
<accession>A0AAD4NBA6</accession>
<dbReference type="Gene3D" id="1.10.287.70">
    <property type="match status" value="1"/>
</dbReference>
<dbReference type="EMBL" id="JAKKPZ010000003">
    <property type="protein sequence ID" value="KAI1723900.1"/>
    <property type="molecule type" value="Genomic_DNA"/>
</dbReference>
<evidence type="ECO:0000256" key="7">
    <source>
        <dbReference type="ARBA" id="ARBA00023303"/>
    </source>
</evidence>
<dbReference type="PANTHER" id="PTHR11003:SF291">
    <property type="entry name" value="IP11374P"/>
    <property type="match status" value="1"/>
</dbReference>
<keyword evidence="3 8" id="KW-0812">Transmembrane</keyword>
<keyword evidence="7" id="KW-0407">Ion channel</keyword>
<feature type="domain" description="Potassium channel" evidence="9">
    <location>
        <begin position="312"/>
        <end position="379"/>
    </location>
</feature>
<feature type="transmembrane region" description="Helical" evidence="8">
    <location>
        <begin position="250"/>
        <end position="267"/>
    </location>
</feature>
<evidence type="ECO:0000256" key="5">
    <source>
        <dbReference type="ARBA" id="ARBA00023065"/>
    </source>
</evidence>
<evidence type="ECO:0000256" key="8">
    <source>
        <dbReference type="SAM" id="Phobius"/>
    </source>
</evidence>
<evidence type="ECO:0000256" key="1">
    <source>
        <dbReference type="ARBA" id="ARBA00004141"/>
    </source>
</evidence>
<gene>
    <name evidence="10" type="ORF">DdX_04081</name>
</gene>
<dbReference type="AlphaFoldDB" id="A0AAD4NBA6"/>
<evidence type="ECO:0000256" key="3">
    <source>
        <dbReference type="ARBA" id="ARBA00022692"/>
    </source>
</evidence>
<feature type="transmembrane region" description="Helical" evidence="8">
    <location>
        <begin position="189"/>
        <end position="210"/>
    </location>
</feature>
<dbReference type="GO" id="GO:0030322">
    <property type="term" value="P:stabilization of membrane potential"/>
    <property type="evidence" value="ECO:0007669"/>
    <property type="project" value="TreeGrafter"/>
</dbReference>
<dbReference type="PANTHER" id="PTHR11003">
    <property type="entry name" value="POTASSIUM CHANNEL, SUBFAMILY K"/>
    <property type="match status" value="1"/>
</dbReference>
<name>A0AAD4NBA6_9BILA</name>
<evidence type="ECO:0000313" key="10">
    <source>
        <dbReference type="EMBL" id="KAI1723900.1"/>
    </source>
</evidence>
<protein>
    <submittedName>
        <fullName evidence="10">Ion channel domain-containing protein</fullName>
    </submittedName>
</protein>
<dbReference type="InterPro" id="IPR003280">
    <property type="entry name" value="2pore_dom_K_chnl"/>
</dbReference>
<feature type="transmembrane region" description="Helical" evidence="8">
    <location>
        <begin position="273"/>
        <end position="290"/>
    </location>
</feature>
<dbReference type="GO" id="GO:0022841">
    <property type="term" value="F:potassium ion leak channel activity"/>
    <property type="evidence" value="ECO:0007669"/>
    <property type="project" value="TreeGrafter"/>
</dbReference>
<comment type="caution">
    <text evidence="10">The sequence shown here is derived from an EMBL/GenBank/DDBJ whole genome shotgun (WGS) entry which is preliminary data.</text>
</comment>
<feature type="transmembrane region" description="Helical" evidence="8">
    <location>
        <begin position="358"/>
        <end position="386"/>
    </location>
</feature>
<keyword evidence="4 8" id="KW-1133">Transmembrane helix</keyword>
<keyword evidence="11" id="KW-1185">Reference proteome</keyword>
<evidence type="ECO:0000256" key="4">
    <source>
        <dbReference type="ARBA" id="ARBA00022989"/>
    </source>
</evidence>
<dbReference type="Pfam" id="PF07885">
    <property type="entry name" value="Ion_trans_2"/>
    <property type="match status" value="2"/>
</dbReference>
<dbReference type="InterPro" id="IPR013099">
    <property type="entry name" value="K_chnl_dom"/>
</dbReference>
<feature type="transmembrane region" description="Helical" evidence="8">
    <location>
        <begin position="311"/>
        <end position="338"/>
    </location>
</feature>
<evidence type="ECO:0000256" key="2">
    <source>
        <dbReference type="ARBA" id="ARBA00022448"/>
    </source>
</evidence>
<feature type="domain" description="Potassium channel" evidence="9">
    <location>
        <begin position="199"/>
        <end position="275"/>
    </location>
</feature>
<evidence type="ECO:0000256" key="6">
    <source>
        <dbReference type="ARBA" id="ARBA00023136"/>
    </source>
</evidence>
<organism evidence="10 11">
    <name type="scientific">Ditylenchus destructor</name>
    <dbReference type="NCBI Taxonomy" id="166010"/>
    <lineage>
        <taxon>Eukaryota</taxon>
        <taxon>Metazoa</taxon>
        <taxon>Ecdysozoa</taxon>
        <taxon>Nematoda</taxon>
        <taxon>Chromadorea</taxon>
        <taxon>Rhabditida</taxon>
        <taxon>Tylenchina</taxon>
        <taxon>Tylenchomorpha</taxon>
        <taxon>Sphaerularioidea</taxon>
        <taxon>Anguinidae</taxon>
        <taxon>Anguininae</taxon>
        <taxon>Ditylenchus</taxon>
    </lineage>
</organism>
<keyword evidence="5" id="KW-0406">Ion transport</keyword>
<evidence type="ECO:0000313" key="11">
    <source>
        <dbReference type="Proteomes" id="UP001201812"/>
    </source>
</evidence>
<keyword evidence="6 8" id="KW-0472">Membrane</keyword>
<dbReference type="SUPFAM" id="SSF81324">
    <property type="entry name" value="Voltage-gated potassium channels"/>
    <property type="match status" value="2"/>
</dbReference>
<reference evidence="10" key="1">
    <citation type="submission" date="2022-01" db="EMBL/GenBank/DDBJ databases">
        <title>Genome Sequence Resource for Two Populations of Ditylenchus destructor, the Migratory Endoparasitic Phytonematode.</title>
        <authorList>
            <person name="Zhang H."/>
            <person name="Lin R."/>
            <person name="Xie B."/>
        </authorList>
    </citation>
    <scope>NUCLEOTIDE SEQUENCE</scope>
    <source>
        <strain evidence="10">BazhouSP</strain>
    </source>
</reference>
<comment type="subcellular location">
    <subcellularLocation>
        <location evidence="1">Membrane</location>
        <topology evidence="1">Multi-pass membrane protein</topology>
    </subcellularLocation>
</comment>
<dbReference type="GO" id="GO:0015271">
    <property type="term" value="F:outward rectifier potassium channel activity"/>
    <property type="evidence" value="ECO:0007669"/>
    <property type="project" value="TreeGrafter"/>
</dbReference>
<dbReference type="Proteomes" id="UP001201812">
    <property type="component" value="Unassembled WGS sequence"/>
</dbReference>
<keyword evidence="2" id="KW-0813">Transport</keyword>
<dbReference type="GO" id="GO:0005886">
    <property type="term" value="C:plasma membrane"/>
    <property type="evidence" value="ECO:0007669"/>
    <property type="project" value="TreeGrafter"/>
</dbReference>
<evidence type="ECO:0000259" key="9">
    <source>
        <dbReference type="Pfam" id="PF07885"/>
    </source>
</evidence>
<sequence length="439" mass="49422">MSRTPPESADGSAFDNIQTWPRYQLNTRAMNELNQWIKVENAIDNAKKYVQAKDKATDQEDKDATRLIATLCEMLETARSETSGESRRISDKPPQLFQKRVGSGNMGVIREEPHFESMIICDTSHNNGVSEGLCSQNTTAAADSYYQNTSQPPPLQGLAPGEMTNLNGGVVSQVNDLPEIHRDPAWIRAIPHITIISFAILWLVGGAWVFRILDPEIAAKSFHHALLFTFQLSATIGWGDTKATNKWSQCFCVVYTVFSVPIVFSAFANMGRLISEFYCVDWLFLTAVVRRRNFRTAQIRRRLPIKAAVNLLFVHQCIGVIIYSGLLKNFTVIATIYFSITSMATIGLGDYHPDPNSLLETIICILYMSSGIIILSALCLSIAYHFQRMHYVILKEWLHLLYLKWSKNKADKVGDLKQSTYSLDGSTYEKMAKIENGKK</sequence>
<feature type="transmembrane region" description="Helical" evidence="8">
    <location>
        <begin position="222"/>
        <end position="238"/>
    </location>
</feature>